<accession>A0AA42TGZ2</accession>
<dbReference type="Proteomes" id="UP001158500">
    <property type="component" value="Unassembled WGS sequence"/>
</dbReference>
<proteinExistence type="predicted"/>
<dbReference type="RefSeq" id="WP_161612281.1">
    <property type="nucleotide sequence ID" value="NZ_JAOCAE010000008.1"/>
</dbReference>
<evidence type="ECO:0000313" key="2">
    <source>
        <dbReference type="Proteomes" id="UP001158500"/>
    </source>
</evidence>
<protein>
    <submittedName>
        <fullName evidence="1">Uncharacterized protein</fullName>
    </submittedName>
</protein>
<gene>
    <name evidence="1" type="ORF">N5C32_13930</name>
</gene>
<name>A0AA42TGZ2_STUST</name>
<reference evidence="1" key="1">
    <citation type="submission" date="2022-09" db="EMBL/GenBank/DDBJ databases">
        <title>Intensive care unit water sources are persistently colonized with multi-drug resistant bacteria and are the site of extensive horizontal gene transfer of antibiotic resistance genes.</title>
        <authorList>
            <person name="Diorio-Toth L."/>
        </authorList>
    </citation>
    <scope>NUCLEOTIDE SEQUENCE</scope>
    <source>
        <strain evidence="1">GD03947</strain>
    </source>
</reference>
<sequence>MKLLNTYDDRDEAEAAAERITGEKRLASERDSTVVIYNLFGMPTWGNFHRLGMYNLGELKLLLDRRAAWQPADQARHAEIMSTLSIVAKNFQIEVPPHWL</sequence>
<dbReference type="AlphaFoldDB" id="A0AA42TGZ2"/>
<dbReference type="EMBL" id="JAOCAE010000008">
    <property type="protein sequence ID" value="MDH1237134.1"/>
    <property type="molecule type" value="Genomic_DNA"/>
</dbReference>
<evidence type="ECO:0000313" key="1">
    <source>
        <dbReference type="EMBL" id="MDH1237134.1"/>
    </source>
</evidence>
<comment type="caution">
    <text evidence="1">The sequence shown here is derived from an EMBL/GenBank/DDBJ whole genome shotgun (WGS) entry which is preliminary data.</text>
</comment>
<organism evidence="1 2">
    <name type="scientific">Stutzerimonas stutzeri</name>
    <name type="common">Pseudomonas stutzeri</name>
    <dbReference type="NCBI Taxonomy" id="316"/>
    <lineage>
        <taxon>Bacteria</taxon>
        <taxon>Pseudomonadati</taxon>
        <taxon>Pseudomonadota</taxon>
        <taxon>Gammaproteobacteria</taxon>
        <taxon>Pseudomonadales</taxon>
        <taxon>Pseudomonadaceae</taxon>
        <taxon>Stutzerimonas</taxon>
    </lineage>
</organism>